<dbReference type="Pfam" id="PF13635">
    <property type="entry name" value="DUF4143"/>
    <property type="match status" value="1"/>
</dbReference>
<evidence type="ECO:0000313" key="3">
    <source>
        <dbReference type="EMBL" id="MBO8448457.1"/>
    </source>
</evidence>
<evidence type="ECO:0000313" key="4">
    <source>
        <dbReference type="Proteomes" id="UP000810252"/>
    </source>
</evidence>
<name>A0A9D9HFY9_9BACT</name>
<dbReference type="GO" id="GO:0005524">
    <property type="term" value="F:ATP binding"/>
    <property type="evidence" value="ECO:0007669"/>
    <property type="project" value="UniProtKB-KW"/>
</dbReference>
<comment type="caution">
    <text evidence="3">The sequence shown here is derived from an EMBL/GenBank/DDBJ whole genome shotgun (WGS) entry which is preliminary data.</text>
</comment>
<evidence type="ECO:0000259" key="2">
    <source>
        <dbReference type="Pfam" id="PF13635"/>
    </source>
</evidence>
<reference evidence="3" key="2">
    <citation type="journal article" date="2021" name="PeerJ">
        <title>Extensive microbial diversity within the chicken gut microbiome revealed by metagenomics and culture.</title>
        <authorList>
            <person name="Gilroy R."/>
            <person name="Ravi A."/>
            <person name="Getino M."/>
            <person name="Pursley I."/>
            <person name="Horton D.L."/>
            <person name="Alikhan N.F."/>
            <person name="Baker D."/>
            <person name="Gharbi K."/>
            <person name="Hall N."/>
            <person name="Watson M."/>
            <person name="Adriaenssens E.M."/>
            <person name="Foster-Nyarko E."/>
            <person name="Jarju S."/>
            <person name="Secka A."/>
            <person name="Antonio M."/>
            <person name="Oren A."/>
            <person name="Chaudhuri R.R."/>
            <person name="La Ragione R."/>
            <person name="Hildebrand F."/>
            <person name="Pallen M.J."/>
        </authorList>
    </citation>
    <scope>NUCLEOTIDE SEQUENCE</scope>
    <source>
        <strain evidence="3">20514</strain>
    </source>
</reference>
<gene>
    <name evidence="3" type="ORF">IAC29_04210</name>
</gene>
<evidence type="ECO:0000259" key="1">
    <source>
        <dbReference type="Pfam" id="PF13173"/>
    </source>
</evidence>
<proteinExistence type="predicted"/>
<dbReference type="InterPro" id="IPR027417">
    <property type="entry name" value="P-loop_NTPase"/>
</dbReference>
<feature type="domain" description="AAA" evidence="1">
    <location>
        <begin position="19"/>
        <end position="159"/>
    </location>
</feature>
<feature type="domain" description="DUF4143" evidence="2">
    <location>
        <begin position="232"/>
        <end position="391"/>
    </location>
</feature>
<protein>
    <submittedName>
        <fullName evidence="3">ATP-binding protein</fullName>
    </submittedName>
</protein>
<keyword evidence="3" id="KW-0067">ATP-binding</keyword>
<dbReference type="PANTHER" id="PTHR33295:SF7">
    <property type="entry name" value="ATPASE"/>
    <property type="match status" value="1"/>
</dbReference>
<dbReference type="InterPro" id="IPR041682">
    <property type="entry name" value="AAA_14"/>
</dbReference>
<dbReference type="EMBL" id="JADIMQ010000060">
    <property type="protein sequence ID" value="MBO8448457.1"/>
    <property type="molecule type" value="Genomic_DNA"/>
</dbReference>
<dbReference type="AlphaFoldDB" id="A0A9D9HFY9"/>
<organism evidence="3 4">
    <name type="scientific">Candidatus Cryptobacteroides merdigallinarum</name>
    <dbReference type="NCBI Taxonomy" id="2840770"/>
    <lineage>
        <taxon>Bacteria</taxon>
        <taxon>Pseudomonadati</taxon>
        <taxon>Bacteroidota</taxon>
        <taxon>Bacteroidia</taxon>
        <taxon>Bacteroidales</taxon>
        <taxon>Candidatus Cryptobacteroides</taxon>
    </lineage>
</organism>
<reference evidence="3" key="1">
    <citation type="submission" date="2020-10" db="EMBL/GenBank/DDBJ databases">
        <authorList>
            <person name="Gilroy R."/>
        </authorList>
    </citation>
    <scope>NUCLEOTIDE SEQUENCE</scope>
    <source>
        <strain evidence="3">20514</strain>
    </source>
</reference>
<dbReference type="Proteomes" id="UP000810252">
    <property type="component" value="Unassembled WGS sequence"/>
</dbReference>
<dbReference type="InterPro" id="IPR025420">
    <property type="entry name" value="DUF4143"/>
</dbReference>
<dbReference type="Pfam" id="PF13173">
    <property type="entry name" value="AAA_14"/>
    <property type="match status" value="1"/>
</dbReference>
<keyword evidence="3" id="KW-0547">Nucleotide-binding</keyword>
<dbReference type="PANTHER" id="PTHR33295">
    <property type="entry name" value="ATPASE"/>
    <property type="match status" value="1"/>
</dbReference>
<accession>A0A9D9HFY9</accession>
<dbReference type="SUPFAM" id="SSF52540">
    <property type="entry name" value="P-loop containing nucleoside triphosphate hydrolases"/>
    <property type="match status" value="1"/>
</dbReference>
<sequence>MLNRKIFAKLEQWFESGNQKAAFLDGARQVGKTTAVRELARRHFDNFVEVNFIRTPVAKQAFDGDLDTKTIVRNLSVMGFGPFVKGSTLVFFDEIQECPNARTAIKFLVEEGEYRFVESGSLLGVNYKGGGDGSEIVSSYPVGFETRMSVYPLDFEEFLWACGITDDVIGVLRECYRKLTPVPWFVHERIMGYFRQYLIVGGMPEAVQTFVTEEDFGKVEAVHRDIVASYRDDISKYAGRDKVLAKRVFDAIPSQLAKQDKRFVLAELEKGASRRKYEDPTQWLIDAGDAYYSFNTTNFELPFLSYENRKLYKLYMVDTGLVSHMAFKGMQFKVLNGDISVNEGALAENYVATELSSKGIGLHYYDRKSKQELDFIFEEDGAITVLEVKSGAAYKRHASLDAVLRNFPDRIGRAIVLNGNNLDRADEVIYLPFYMTIFL</sequence>
<dbReference type="Gene3D" id="3.40.50.300">
    <property type="entry name" value="P-loop containing nucleotide triphosphate hydrolases"/>
    <property type="match status" value="1"/>
</dbReference>